<dbReference type="InterPro" id="IPR011989">
    <property type="entry name" value="ARM-like"/>
</dbReference>
<dbReference type="Pfam" id="PF00514">
    <property type="entry name" value="Arm"/>
    <property type="match status" value="1"/>
</dbReference>
<evidence type="ECO:0000256" key="3">
    <source>
        <dbReference type="ARBA" id="ARBA00022927"/>
    </source>
</evidence>
<keyword evidence="5" id="KW-1185">Reference proteome</keyword>
<dbReference type="InterPro" id="IPR032413">
    <property type="entry name" value="Arm_3"/>
</dbReference>
<evidence type="ECO:0000313" key="5">
    <source>
        <dbReference type="Proteomes" id="UP001150062"/>
    </source>
</evidence>
<dbReference type="PANTHER" id="PTHR23316">
    <property type="entry name" value="IMPORTIN ALPHA"/>
    <property type="match status" value="1"/>
</dbReference>
<dbReference type="Proteomes" id="UP001150062">
    <property type="component" value="Unassembled WGS sequence"/>
</dbReference>
<keyword evidence="3" id="KW-0653">Protein transport</keyword>
<organism evidence="4 5">
    <name type="scientific">Anaeramoeba flamelloides</name>
    <dbReference type="NCBI Taxonomy" id="1746091"/>
    <lineage>
        <taxon>Eukaryota</taxon>
        <taxon>Metamonada</taxon>
        <taxon>Anaeramoebidae</taxon>
        <taxon>Anaeramoeba</taxon>
    </lineage>
</organism>
<dbReference type="InterPro" id="IPR000225">
    <property type="entry name" value="Armadillo"/>
</dbReference>
<evidence type="ECO:0000313" key="4">
    <source>
        <dbReference type="EMBL" id="KAJ6245892.1"/>
    </source>
</evidence>
<dbReference type="InterPro" id="IPR016024">
    <property type="entry name" value="ARM-type_fold"/>
</dbReference>
<proteinExistence type="inferred from homology"/>
<dbReference type="EMBL" id="JAOAOG010000140">
    <property type="protein sequence ID" value="KAJ6245892.1"/>
    <property type="molecule type" value="Genomic_DNA"/>
</dbReference>
<evidence type="ECO:0000256" key="1">
    <source>
        <dbReference type="ARBA" id="ARBA00010394"/>
    </source>
</evidence>
<comment type="caution">
    <text evidence="4">The sequence shown here is derived from an EMBL/GenBank/DDBJ whole genome shotgun (WGS) entry which is preliminary data.</text>
</comment>
<name>A0ABQ8YMX6_9EUKA</name>
<accession>A0ABQ8YMX6</accession>
<gene>
    <name evidence="4" type="ORF">M0813_19651</name>
</gene>
<dbReference type="Pfam" id="PF16186">
    <property type="entry name" value="Arm_3"/>
    <property type="match status" value="1"/>
</dbReference>
<evidence type="ECO:0000256" key="2">
    <source>
        <dbReference type="ARBA" id="ARBA00022448"/>
    </source>
</evidence>
<protein>
    <submittedName>
        <fullName evidence="4">Importin subunit alpha-4</fullName>
    </submittedName>
</protein>
<dbReference type="SMART" id="SM00185">
    <property type="entry name" value="ARM"/>
    <property type="match status" value="2"/>
</dbReference>
<dbReference type="SUPFAM" id="SSF48371">
    <property type="entry name" value="ARM repeat"/>
    <property type="match status" value="1"/>
</dbReference>
<keyword evidence="2" id="KW-0813">Transport</keyword>
<reference evidence="4" key="1">
    <citation type="submission" date="2022-08" db="EMBL/GenBank/DDBJ databases">
        <title>Novel sulfate-reducing endosymbionts in the free-living metamonad Anaeramoeba.</title>
        <authorList>
            <person name="Jerlstrom-Hultqvist J."/>
            <person name="Cepicka I."/>
            <person name="Gallot-Lavallee L."/>
            <person name="Salas-Leiva D."/>
            <person name="Curtis B.A."/>
            <person name="Zahonova K."/>
            <person name="Pipaliya S."/>
            <person name="Dacks J."/>
            <person name="Roger A.J."/>
        </authorList>
    </citation>
    <scope>NUCLEOTIDE SEQUENCE</scope>
    <source>
        <strain evidence="4">Schooner1</strain>
    </source>
</reference>
<sequence length="258" mass="29603">MQSEDLSILVNSFWGLCYLSNGDLNNIQLILDLKILPIIFENLKKNIPDLVVPSLRIIGNILSGDSEQAQEVIDQDGIKPLKLYLLDNKPKLRKEACWAISNICAGTIEQIQEIYENDLIDPLLLILKQDELPIQIEACYSITSIMMYGNVDQINFLISKNVLEIFSELLNSTNFNILNLILESLDRLFNYEITIKNLNNIDYEETNNFVTVVEEYGGMKAIEKITQSQNQNLSKLAQNILTKYYYQEKNSKESIKNK</sequence>
<dbReference type="Gene3D" id="1.25.10.10">
    <property type="entry name" value="Leucine-rich Repeat Variant"/>
    <property type="match status" value="1"/>
</dbReference>
<comment type="similarity">
    <text evidence="1">Belongs to the importin alpha family.</text>
</comment>